<dbReference type="Gramene" id="KQK21077">
    <property type="protein sequence ID" value="KQK21077"/>
    <property type="gene ID" value="BRADI_1g58592v3"/>
</dbReference>
<gene>
    <name evidence="3" type="primary">LOC100836726</name>
    <name evidence="2" type="ORF">BRADI_1g58592v3</name>
</gene>
<keyword evidence="4" id="KW-1185">Reference proteome</keyword>
<evidence type="ECO:0000313" key="3">
    <source>
        <dbReference type="EnsemblPlants" id="KQK21077"/>
    </source>
</evidence>
<dbReference type="PANTHER" id="PTHR32133:SF305">
    <property type="entry name" value="F-BOX DOMAIN-CONTAINING PROTEIN"/>
    <property type="match status" value="1"/>
</dbReference>
<dbReference type="EnsemblPlants" id="KQK21077">
    <property type="protein sequence ID" value="KQK21077"/>
    <property type="gene ID" value="BRADI_1g58592v3"/>
</dbReference>
<reference evidence="2" key="2">
    <citation type="submission" date="2017-06" db="EMBL/GenBank/DDBJ databases">
        <title>WGS assembly of Brachypodium distachyon.</title>
        <authorList>
            <consortium name="The International Brachypodium Initiative"/>
            <person name="Lucas S."/>
            <person name="Harmon-Smith M."/>
            <person name="Lail K."/>
            <person name="Tice H."/>
            <person name="Grimwood J."/>
            <person name="Bruce D."/>
            <person name="Barry K."/>
            <person name="Shu S."/>
            <person name="Lindquist E."/>
            <person name="Wang M."/>
            <person name="Pitluck S."/>
            <person name="Vogel J.P."/>
            <person name="Garvin D.F."/>
            <person name="Mockler T.C."/>
            <person name="Schmutz J."/>
            <person name="Rokhsar D."/>
            <person name="Bevan M.W."/>
        </authorList>
    </citation>
    <scope>NUCLEOTIDE SEQUENCE</scope>
    <source>
        <strain evidence="2">Bd21</strain>
    </source>
</reference>
<name>A0A0Q3HEX2_BRADI</name>
<protein>
    <recommendedName>
        <fullName evidence="1">F-box domain-containing protein</fullName>
    </recommendedName>
</protein>
<dbReference type="PROSITE" id="PS50181">
    <property type="entry name" value="FBOX"/>
    <property type="match status" value="1"/>
</dbReference>
<dbReference type="Pfam" id="PF23635">
    <property type="entry name" value="Beta-prop_AT5G49610-like"/>
    <property type="match status" value="1"/>
</dbReference>
<sequence length="402" mass="43422">MALPDELFEEILLRLPPDEPACLLRASAVCKPWRRRLSDPKHLRLLHARHGRPPLLGFLHNLFESRIPCFVPTTASGSFPLAVPDQLDWSVIDCRHGRALLFAQGHLLVWDPITGSQRRVPAPAQFKGGYANGAVVCAADGGRRGGPFRVVFVFHHTLQGGSVMSACVYSSEETGGGAWTEPASLDRPHACYPTTKPSVLVGNSRVYFLCGEQHTFTLEYDLERRSLAKVDLPPPDTTAAWTSAVLMPTENNRLGVAAVVESSLHLWSRDVGANGDAGWVLTGVMDIHNLLPIAAFLASWTVKVIGFAEEANTVFLCTFAGVFTIELESDRVGKVYATKTGELSFAQVGSCYESLFPFSSFYIPGALTTGKQVAAPGGGGGTLYVIGPNLLQEVNSSSLTEN</sequence>
<dbReference type="OrthoDB" id="582030at2759"/>
<proteinExistence type="predicted"/>
<evidence type="ECO:0000313" key="4">
    <source>
        <dbReference type="Proteomes" id="UP000008810"/>
    </source>
</evidence>
<evidence type="ECO:0000259" key="1">
    <source>
        <dbReference type="PROSITE" id="PS50181"/>
    </source>
</evidence>
<dbReference type="InterPro" id="IPR001810">
    <property type="entry name" value="F-box_dom"/>
</dbReference>
<dbReference type="Proteomes" id="UP000008810">
    <property type="component" value="Chromosome 1"/>
</dbReference>
<dbReference type="InterPro" id="IPR036047">
    <property type="entry name" value="F-box-like_dom_sf"/>
</dbReference>
<reference evidence="3" key="3">
    <citation type="submission" date="2018-08" db="UniProtKB">
        <authorList>
            <consortium name="EnsemblPlants"/>
        </authorList>
    </citation>
    <scope>IDENTIFICATION</scope>
    <source>
        <strain evidence="3">cv. Bd21</strain>
    </source>
</reference>
<dbReference type="Pfam" id="PF00646">
    <property type="entry name" value="F-box"/>
    <property type="match status" value="1"/>
</dbReference>
<dbReference type="KEGG" id="bdi:100836726"/>
<dbReference type="InterPro" id="IPR056594">
    <property type="entry name" value="AT5G49610-like_b-prop"/>
</dbReference>
<dbReference type="PANTHER" id="PTHR32133">
    <property type="entry name" value="OS07G0120400 PROTEIN"/>
    <property type="match status" value="1"/>
</dbReference>
<dbReference type="GeneID" id="100836726"/>
<feature type="domain" description="F-box" evidence="1">
    <location>
        <begin position="1"/>
        <end position="46"/>
    </location>
</feature>
<reference evidence="2 3" key="1">
    <citation type="journal article" date="2010" name="Nature">
        <title>Genome sequencing and analysis of the model grass Brachypodium distachyon.</title>
        <authorList>
            <consortium name="International Brachypodium Initiative"/>
        </authorList>
    </citation>
    <scope>NUCLEOTIDE SEQUENCE [LARGE SCALE GENOMIC DNA]</scope>
    <source>
        <strain evidence="2 3">Bd21</strain>
    </source>
</reference>
<dbReference type="RefSeq" id="XP_003561468.3">
    <property type="nucleotide sequence ID" value="XM_003561420.4"/>
</dbReference>
<evidence type="ECO:0000313" key="2">
    <source>
        <dbReference type="EMBL" id="KQK21077.1"/>
    </source>
</evidence>
<dbReference type="Gene3D" id="1.20.1280.50">
    <property type="match status" value="1"/>
</dbReference>
<dbReference type="EMBL" id="CM000880">
    <property type="protein sequence ID" value="KQK21077.1"/>
    <property type="molecule type" value="Genomic_DNA"/>
</dbReference>
<organism evidence="2">
    <name type="scientific">Brachypodium distachyon</name>
    <name type="common">Purple false brome</name>
    <name type="synonym">Trachynia distachya</name>
    <dbReference type="NCBI Taxonomy" id="15368"/>
    <lineage>
        <taxon>Eukaryota</taxon>
        <taxon>Viridiplantae</taxon>
        <taxon>Streptophyta</taxon>
        <taxon>Embryophyta</taxon>
        <taxon>Tracheophyta</taxon>
        <taxon>Spermatophyta</taxon>
        <taxon>Magnoliopsida</taxon>
        <taxon>Liliopsida</taxon>
        <taxon>Poales</taxon>
        <taxon>Poaceae</taxon>
        <taxon>BOP clade</taxon>
        <taxon>Pooideae</taxon>
        <taxon>Stipodae</taxon>
        <taxon>Brachypodieae</taxon>
        <taxon>Brachypodium</taxon>
    </lineage>
</organism>
<dbReference type="AlphaFoldDB" id="A0A0Q3HEX2"/>
<dbReference type="SUPFAM" id="SSF81383">
    <property type="entry name" value="F-box domain"/>
    <property type="match status" value="1"/>
</dbReference>
<accession>A0A0Q3HEX2</accession>